<evidence type="ECO:0000256" key="1">
    <source>
        <dbReference type="ARBA" id="ARBA00003145"/>
    </source>
</evidence>
<accession>A0ABS6XQG2</accession>
<dbReference type="InterPro" id="IPR025202">
    <property type="entry name" value="PLD-like_dom"/>
</dbReference>
<dbReference type="EMBL" id="JAHWZX010000011">
    <property type="protein sequence ID" value="MBW4331650.1"/>
    <property type="molecule type" value="Genomic_DNA"/>
</dbReference>
<protein>
    <recommendedName>
        <fullName evidence="3">Phospholipase D</fullName>
    </recommendedName>
    <alternativeName>
        <fullName evidence="5">Choline phosphatase</fullName>
    </alternativeName>
</protein>
<evidence type="ECO:0000313" key="8">
    <source>
        <dbReference type="EMBL" id="MBW4331650.1"/>
    </source>
</evidence>
<reference evidence="8 9" key="1">
    <citation type="submission" date="2021-07" db="EMBL/GenBank/DDBJ databases">
        <title>Stakelama flava sp. nov., a novel endophytic bacterium isolated from branch of Kandelia candel.</title>
        <authorList>
            <person name="Tuo L."/>
        </authorList>
    </citation>
    <scope>NUCLEOTIDE SEQUENCE [LARGE SCALE GENOMIC DNA]</scope>
    <source>
        <strain evidence="8 9">CBK3Z-3</strain>
    </source>
</reference>
<feature type="chain" id="PRO_5046308202" description="Phospholipase D" evidence="6">
    <location>
        <begin position="17"/>
        <end position="397"/>
    </location>
</feature>
<keyword evidence="9" id="KW-1185">Reference proteome</keyword>
<feature type="signal peptide" evidence="6">
    <location>
        <begin position="1"/>
        <end position="16"/>
    </location>
</feature>
<dbReference type="PANTHER" id="PTHR10185">
    <property type="entry name" value="PHOSPHOLIPASE D - RELATED"/>
    <property type="match status" value="1"/>
</dbReference>
<evidence type="ECO:0000256" key="3">
    <source>
        <dbReference type="ARBA" id="ARBA00018392"/>
    </source>
</evidence>
<comment type="function">
    <text evidence="1">Could be a virulence factor.</text>
</comment>
<evidence type="ECO:0000256" key="6">
    <source>
        <dbReference type="SAM" id="SignalP"/>
    </source>
</evidence>
<comment type="caution">
    <text evidence="8">The sequence shown here is derived from an EMBL/GenBank/DDBJ whole genome shotgun (WGS) entry which is preliminary data.</text>
</comment>
<dbReference type="InterPro" id="IPR001736">
    <property type="entry name" value="PLipase_D/transphosphatidylase"/>
</dbReference>
<evidence type="ECO:0000256" key="5">
    <source>
        <dbReference type="ARBA" id="ARBA00029594"/>
    </source>
</evidence>
<dbReference type="PROSITE" id="PS50035">
    <property type="entry name" value="PLD"/>
    <property type="match status" value="2"/>
</dbReference>
<gene>
    <name evidence="8" type="ORF">KY084_12295</name>
</gene>
<dbReference type="Proteomes" id="UP001197214">
    <property type="component" value="Unassembled WGS sequence"/>
</dbReference>
<dbReference type="CDD" id="cd09107">
    <property type="entry name" value="PLDc_vPLD3_4_5_like_2"/>
    <property type="match status" value="1"/>
</dbReference>
<comment type="subcellular location">
    <subcellularLocation>
        <location evidence="2">Secreted</location>
    </subcellularLocation>
</comment>
<dbReference type="SMART" id="SM00155">
    <property type="entry name" value="PLDc"/>
    <property type="match status" value="2"/>
</dbReference>
<dbReference type="Pfam" id="PF13091">
    <property type="entry name" value="PLDc_2"/>
    <property type="match status" value="2"/>
</dbReference>
<feature type="domain" description="PLD phosphodiesterase" evidence="7">
    <location>
        <begin position="130"/>
        <end position="157"/>
    </location>
</feature>
<proteinExistence type="predicted"/>
<feature type="domain" description="PLD phosphodiesterase" evidence="7">
    <location>
        <begin position="321"/>
        <end position="348"/>
    </location>
</feature>
<evidence type="ECO:0000256" key="2">
    <source>
        <dbReference type="ARBA" id="ARBA00004613"/>
    </source>
</evidence>
<dbReference type="RefSeq" id="WP_219238767.1">
    <property type="nucleotide sequence ID" value="NZ_JAHWZX010000011.1"/>
</dbReference>
<evidence type="ECO:0000256" key="4">
    <source>
        <dbReference type="ARBA" id="ARBA00022525"/>
    </source>
</evidence>
<dbReference type="PANTHER" id="PTHR10185:SF17">
    <property type="entry name" value="GM01519P-RELATED"/>
    <property type="match status" value="1"/>
</dbReference>
<sequence length="397" mass="43043">MSAVLTCLFAALPLHAAAQSTVPGFELVHNAPAGTSLATPDLRDPATTWVDMINGAKHDIAIEQFYVAGKHGEALDAVIEALRSAGQRGVHIRFLMEKKGEALSEPATIDRLKSIPNLSFRTIAWADVAGSGIIHAKFFIVDARAAYIGSQNFDWRSLSQIDETGLRITQSRIVHQLQAIFEQDWQAQERIAHGKSVPPLRNFGYAPTAGHALLVASPNTYDPRGIGDSQATLVRLIGAAKREIAIEVMEYSTTAFGGGEYHVIDDALRAAAKRGVKVRLMIADWALTDQRLPGLISLAAVPGVEIRVASIPQPDSGAIPYARVVHTKVMTIDESIAWIGTSNWEGGYLDTSRNVEVVLHDAKMAARVRALENRLWTSDYASSLAEARRRPPVHPGG</sequence>
<dbReference type="InterPro" id="IPR050874">
    <property type="entry name" value="Diverse_PLD-related"/>
</dbReference>
<evidence type="ECO:0000313" key="9">
    <source>
        <dbReference type="Proteomes" id="UP001197214"/>
    </source>
</evidence>
<name>A0ABS6XQG2_9SPHN</name>
<evidence type="ECO:0000259" key="7">
    <source>
        <dbReference type="PROSITE" id="PS50035"/>
    </source>
</evidence>
<keyword evidence="4" id="KW-0964">Secreted</keyword>
<organism evidence="8 9">
    <name type="scientific">Stakelama flava</name>
    <dbReference type="NCBI Taxonomy" id="2860338"/>
    <lineage>
        <taxon>Bacteria</taxon>
        <taxon>Pseudomonadati</taxon>
        <taxon>Pseudomonadota</taxon>
        <taxon>Alphaproteobacteria</taxon>
        <taxon>Sphingomonadales</taxon>
        <taxon>Sphingomonadaceae</taxon>
        <taxon>Stakelama</taxon>
    </lineage>
</organism>
<keyword evidence="6" id="KW-0732">Signal</keyword>